<proteinExistence type="predicted"/>
<evidence type="ECO:0000256" key="1">
    <source>
        <dbReference type="SAM" id="Phobius"/>
    </source>
</evidence>
<name>A0A1G1YHI8_9BACT</name>
<dbReference type="STRING" id="1797542.A3J59_03625"/>
<feature type="transmembrane region" description="Helical" evidence="1">
    <location>
        <begin position="334"/>
        <end position="352"/>
    </location>
</feature>
<feature type="transmembrane region" description="Helical" evidence="1">
    <location>
        <begin position="155"/>
        <end position="172"/>
    </location>
</feature>
<dbReference type="AlphaFoldDB" id="A0A1G1YHI8"/>
<reference evidence="2 3" key="1">
    <citation type="journal article" date="2016" name="Nat. Commun.">
        <title>Thousands of microbial genomes shed light on interconnected biogeochemical processes in an aquifer system.</title>
        <authorList>
            <person name="Anantharaman K."/>
            <person name="Brown C.T."/>
            <person name="Hug L.A."/>
            <person name="Sharon I."/>
            <person name="Castelle C.J."/>
            <person name="Probst A.J."/>
            <person name="Thomas B.C."/>
            <person name="Singh A."/>
            <person name="Wilkins M.J."/>
            <person name="Karaoz U."/>
            <person name="Brodie E.L."/>
            <person name="Williams K.H."/>
            <person name="Hubbard S.S."/>
            <person name="Banfield J.F."/>
        </authorList>
    </citation>
    <scope>NUCLEOTIDE SEQUENCE [LARGE SCALE GENOMIC DNA]</scope>
</reference>
<feature type="transmembrane region" description="Helical" evidence="1">
    <location>
        <begin position="12"/>
        <end position="36"/>
    </location>
</feature>
<feature type="transmembrane region" description="Helical" evidence="1">
    <location>
        <begin position="72"/>
        <end position="92"/>
    </location>
</feature>
<protein>
    <recommendedName>
        <fullName evidence="4">Glycosyltransferase RgtA/B/C/D-like domain-containing protein</fullName>
    </recommendedName>
</protein>
<keyword evidence="1" id="KW-1133">Transmembrane helix</keyword>
<keyword evidence="1" id="KW-0812">Transmembrane</keyword>
<feature type="transmembrane region" description="Helical" evidence="1">
    <location>
        <begin position="98"/>
        <end position="118"/>
    </location>
</feature>
<evidence type="ECO:0000313" key="2">
    <source>
        <dbReference type="EMBL" id="OGY51731.1"/>
    </source>
</evidence>
<dbReference type="EMBL" id="MHIL01000015">
    <property type="protein sequence ID" value="OGY51731.1"/>
    <property type="molecule type" value="Genomic_DNA"/>
</dbReference>
<organism evidence="2 3">
    <name type="scientific">Candidatus Buchananbacteria bacterium RIFCSPHIGHO2_02_FULL_56_16</name>
    <dbReference type="NCBI Taxonomy" id="1797542"/>
    <lineage>
        <taxon>Bacteria</taxon>
        <taxon>Candidatus Buchananiibacteriota</taxon>
    </lineage>
</organism>
<feature type="transmembrane region" description="Helical" evidence="1">
    <location>
        <begin position="390"/>
        <end position="407"/>
    </location>
</feature>
<feature type="transmembrane region" description="Helical" evidence="1">
    <location>
        <begin position="358"/>
        <end position="378"/>
    </location>
</feature>
<dbReference type="Proteomes" id="UP000177310">
    <property type="component" value="Unassembled WGS sequence"/>
</dbReference>
<feature type="transmembrane region" description="Helical" evidence="1">
    <location>
        <begin position="216"/>
        <end position="235"/>
    </location>
</feature>
<comment type="caution">
    <text evidence="2">The sequence shown here is derived from an EMBL/GenBank/DDBJ whole genome shotgun (WGS) entry which is preliminary data.</text>
</comment>
<keyword evidence="1" id="KW-0472">Membrane</keyword>
<evidence type="ECO:0000313" key="3">
    <source>
        <dbReference type="Proteomes" id="UP000177310"/>
    </source>
</evidence>
<accession>A0A1G1YHI8</accession>
<feature type="transmembrane region" description="Helical" evidence="1">
    <location>
        <begin position="307"/>
        <end position="327"/>
    </location>
</feature>
<gene>
    <name evidence="2" type="ORF">A3J59_03625</name>
</gene>
<feature type="transmembrane region" description="Helical" evidence="1">
    <location>
        <begin position="266"/>
        <end position="287"/>
    </location>
</feature>
<sequence>MENQQKMKTSGRFVDVITAVLLAVLVALMAALCWLVDVPQNVSYLASSFLQGKLYFVDTLPSLHDTIFYNGVYFWHQGPLPAVFLMPFVAVAQAVGQFFYQGYLQIGLVLLTLILIFLSTKRLGFSKRDAMSLTLGFFGSSAYLGVAIWPQYSQFAHVVTVVLYAALVYEYLTKRRYAVMGFLLGLLYLTRATAALAVLFFIIVCLKTSPAKRKDLTKLLVPLLAAIIVLALYNYGRFRDPFELGYSHPGYTDESLGSQLAAARSYGMFGLAHLPGNLYYAFLSGPLPVFKDGVPPVLAFPYVTANPWGMSIFLTSPYLLLLFWGNYKKWEPQALLITSTVIALPLFLYYGVGFYQFGYRYSLDFFPLLFLLFARIVYDRYRTVPVPLKVLTLFSVVFNVFLFFTIFR</sequence>
<feature type="transmembrane region" description="Helical" evidence="1">
    <location>
        <begin position="179"/>
        <end position="204"/>
    </location>
</feature>
<evidence type="ECO:0008006" key="4">
    <source>
        <dbReference type="Google" id="ProtNLM"/>
    </source>
</evidence>